<evidence type="ECO:0000313" key="6">
    <source>
        <dbReference type="Proteomes" id="UP000005220"/>
    </source>
</evidence>
<dbReference type="GeneID" id="13885647"/>
<dbReference type="Pfam" id="PF05648">
    <property type="entry name" value="PEX11"/>
    <property type="match status" value="1"/>
</dbReference>
<name>H2ATG5_KAZAF</name>
<comment type="subcellular location">
    <subcellularLocation>
        <location evidence="3">Peroxisome membrane</location>
    </subcellularLocation>
</comment>
<keyword evidence="2" id="KW-0576">Peroxisome</keyword>
<dbReference type="HOGENOM" id="CLU_118179_0_0_1"/>
<evidence type="ECO:0000256" key="2">
    <source>
        <dbReference type="ARBA" id="ARBA00023140"/>
    </source>
</evidence>
<keyword evidence="4" id="KW-0812">Transmembrane</keyword>
<evidence type="ECO:0000256" key="4">
    <source>
        <dbReference type="SAM" id="Phobius"/>
    </source>
</evidence>
<evidence type="ECO:0000256" key="1">
    <source>
        <dbReference type="ARBA" id="ARBA00023136"/>
    </source>
</evidence>
<accession>H2ATG5</accession>
<keyword evidence="4" id="KW-1133">Transmembrane helix</keyword>
<dbReference type="InParanoid" id="H2ATG5"/>
<reference evidence="5 6" key="1">
    <citation type="journal article" date="2011" name="Proc. Natl. Acad. Sci. U.S.A.">
        <title>Evolutionary erosion of yeast sex chromosomes by mating-type switching accidents.</title>
        <authorList>
            <person name="Gordon J.L."/>
            <person name="Armisen D."/>
            <person name="Proux-Wera E."/>
            <person name="Oheigeartaigh S.S."/>
            <person name="Byrne K.P."/>
            <person name="Wolfe K.H."/>
        </authorList>
    </citation>
    <scope>NUCLEOTIDE SEQUENCE [LARGE SCALE GENOMIC DNA]</scope>
    <source>
        <strain evidence="6">ATCC 22294 / BCRC 22015 / CBS 2517 / CECT 1963 / NBRC 1671 / NRRL Y-8276</strain>
    </source>
</reference>
<protein>
    <submittedName>
        <fullName evidence="5">Uncharacterized protein</fullName>
    </submittedName>
</protein>
<keyword evidence="1 4" id="KW-0472">Membrane</keyword>
<dbReference type="GO" id="GO:0005778">
    <property type="term" value="C:peroxisomal membrane"/>
    <property type="evidence" value="ECO:0007669"/>
    <property type="project" value="UniProtKB-SubCell"/>
</dbReference>
<dbReference type="Proteomes" id="UP000005220">
    <property type="component" value="Chromosome 4"/>
</dbReference>
<dbReference type="KEGG" id="kaf:KAFR_0D00190"/>
<dbReference type="EMBL" id="HE650824">
    <property type="protein sequence ID" value="CCF57665.1"/>
    <property type="molecule type" value="Genomic_DNA"/>
</dbReference>
<dbReference type="eggNOG" id="ENOG502S4ZE">
    <property type="taxonomic scope" value="Eukaryota"/>
</dbReference>
<feature type="transmembrane region" description="Helical" evidence="4">
    <location>
        <begin position="133"/>
        <end position="152"/>
    </location>
</feature>
<keyword evidence="6" id="KW-1185">Reference proteome</keyword>
<dbReference type="GO" id="GO:0016559">
    <property type="term" value="P:peroxisome fission"/>
    <property type="evidence" value="ECO:0007669"/>
    <property type="project" value="InterPro"/>
</dbReference>
<gene>
    <name evidence="5" type="primary">KAFR0D00190</name>
    <name evidence="5" type="ORF">KAFR_0D00190</name>
</gene>
<organism evidence="5 6">
    <name type="scientific">Kazachstania africana (strain ATCC 22294 / BCRC 22015 / CBS 2517 / CECT 1963 / NBRC 1671 / NRRL Y-8276)</name>
    <name type="common">Yeast</name>
    <name type="synonym">Kluyveromyces africanus</name>
    <dbReference type="NCBI Taxonomy" id="1071382"/>
    <lineage>
        <taxon>Eukaryota</taxon>
        <taxon>Fungi</taxon>
        <taxon>Dikarya</taxon>
        <taxon>Ascomycota</taxon>
        <taxon>Saccharomycotina</taxon>
        <taxon>Saccharomycetes</taxon>
        <taxon>Saccharomycetales</taxon>
        <taxon>Saccharomycetaceae</taxon>
        <taxon>Kazachstania</taxon>
    </lineage>
</organism>
<dbReference type="OrthoDB" id="4063222at2759"/>
<evidence type="ECO:0000313" key="5">
    <source>
        <dbReference type="EMBL" id="CCF57665.1"/>
    </source>
</evidence>
<evidence type="ECO:0000256" key="3">
    <source>
        <dbReference type="ARBA" id="ARBA00046271"/>
    </source>
</evidence>
<sequence>MSSPLTDKDDEFHRKSITLEDILIDKLEGICTVFDNIYFLKNLGVIKEDNFIYKKLNKGNLGSKIWLVSLILSIRRCFKNLTHMYRTRRKYVTELSIVSKKRNQSSENGLVNGILKDKLLQSLQKCNSIIRDLLLEFLQVLLYLIIVIIEVFKVKSLERYVKGIRNLEILSNLITVTRIITATSP</sequence>
<dbReference type="InterPro" id="IPR008733">
    <property type="entry name" value="PEX11"/>
</dbReference>
<dbReference type="RefSeq" id="XP_003956800.1">
    <property type="nucleotide sequence ID" value="XM_003956751.1"/>
</dbReference>
<proteinExistence type="predicted"/>
<dbReference type="FunCoup" id="H2ATG5">
    <property type="interactions" value="38"/>
</dbReference>
<dbReference type="AlphaFoldDB" id="H2ATG5"/>